<comment type="caution">
    <text evidence="7">The sequence shown here is derived from an EMBL/GenBank/DDBJ whole genome shotgun (WGS) entry which is preliminary data.</text>
</comment>
<name>A0AAI9MWU5_PROST</name>
<gene>
    <name evidence="7" type="ORF">JRA39_003406</name>
    <name evidence="8" type="ORF">KDV35_05030</name>
</gene>
<keyword evidence="3 5" id="KW-1133">Transmembrane helix</keyword>
<evidence type="ECO:0000313" key="9">
    <source>
        <dbReference type="Proteomes" id="UP001495779"/>
    </source>
</evidence>
<proteinExistence type="predicted"/>
<dbReference type="AlphaFoldDB" id="A0AAI9MWU5"/>
<dbReference type="RefSeq" id="WP_154624874.1">
    <property type="nucleotide sequence ID" value="NZ_CP095443.1"/>
</dbReference>
<feature type="domain" description="DUF202" evidence="6">
    <location>
        <begin position="3"/>
        <end position="55"/>
    </location>
</feature>
<feature type="transmembrane region" description="Helical" evidence="5">
    <location>
        <begin position="38"/>
        <end position="55"/>
    </location>
</feature>
<dbReference type="EMBL" id="AAZDVE040000033">
    <property type="protein sequence ID" value="EMP9434307.1"/>
    <property type="molecule type" value="Genomic_DNA"/>
</dbReference>
<dbReference type="Pfam" id="PF02656">
    <property type="entry name" value="DUF202"/>
    <property type="match status" value="1"/>
</dbReference>
<keyword evidence="2 5" id="KW-0812">Transmembrane</keyword>
<feature type="transmembrane region" description="Helical" evidence="5">
    <location>
        <begin position="14"/>
        <end position="32"/>
    </location>
</feature>
<evidence type="ECO:0000313" key="8">
    <source>
        <dbReference type="EMBL" id="MER5076231.1"/>
    </source>
</evidence>
<reference evidence="8 9" key="1">
    <citation type="submission" date="2021-04" db="EMBL/GenBank/DDBJ databases">
        <title>Determining the burden of carbapenem-resistant Enterobacterales from a tertiary public heath setting in Bangladesh: a clinical, epidemiological, and molecular study.</title>
        <authorList>
            <person name="Farzana R."/>
            <person name="Walsh T.R."/>
        </authorList>
    </citation>
    <scope>NUCLEOTIDE SEQUENCE [LARGE SCALE GENOMIC DNA]</scope>
    <source>
        <strain evidence="9">dmpro_s316</strain>
        <strain evidence="8">Dmpro_s316</strain>
    </source>
</reference>
<organism evidence="7">
    <name type="scientific">Providencia stuartii</name>
    <dbReference type="NCBI Taxonomy" id="588"/>
    <lineage>
        <taxon>Bacteria</taxon>
        <taxon>Pseudomonadati</taxon>
        <taxon>Pseudomonadota</taxon>
        <taxon>Gammaproteobacteria</taxon>
        <taxon>Enterobacterales</taxon>
        <taxon>Morganellaceae</taxon>
        <taxon>Providencia</taxon>
    </lineage>
</organism>
<reference evidence="7" key="2">
    <citation type="submission" date="2024-02" db="EMBL/GenBank/DDBJ databases">
        <authorList>
            <consortium name="Clinical and Environmental Microbiology Branch: Whole genome sequencing antimicrobial resistance pathogens in the healthcare setting"/>
        </authorList>
    </citation>
    <scope>NUCLEOTIDE SEQUENCE</scope>
    <source>
        <strain evidence="7">2020GO-00142</strain>
    </source>
</reference>
<feature type="transmembrane region" description="Helical" evidence="5">
    <location>
        <begin position="76"/>
        <end position="98"/>
    </location>
</feature>
<evidence type="ECO:0000256" key="1">
    <source>
        <dbReference type="ARBA" id="ARBA00004127"/>
    </source>
</evidence>
<dbReference type="InterPro" id="IPR003807">
    <property type="entry name" value="DUF202"/>
</dbReference>
<dbReference type="EMBL" id="JAGSRH010000005">
    <property type="protein sequence ID" value="MER5076231.1"/>
    <property type="molecule type" value="Genomic_DNA"/>
</dbReference>
<comment type="subcellular location">
    <subcellularLocation>
        <location evidence="1">Endomembrane system</location>
        <topology evidence="1">Multi-pass membrane protein</topology>
    </subcellularLocation>
</comment>
<evidence type="ECO:0000256" key="4">
    <source>
        <dbReference type="ARBA" id="ARBA00023136"/>
    </source>
</evidence>
<accession>A0AAI9MWU5</accession>
<evidence type="ECO:0000259" key="6">
    <source>
        <dbReference type="Pfam" id="PF02656"/>
    </source>
</evidence>
<dbReference type="GO" id="GO:0012505">
    <property type="term" value="C:endomembrane system"/>
    <property type="evidence" value="ECO:0007669"/>
    <property type="project" value="UniProtKB-SubCell"/>
</dbReference>
<protein>
    <submittedName>
        <fullName evidence="7">DUF202 domain-containing protein</fullName>
    </submittedName>
</protein>
<dbReference type="Proteomes" id="UP001495779">
    <property type="component" value="Unassembled WGS sequence"/>
</dbReference>
<sequence>MRDPGLQPERTQQAWSRTLLLLAINGLLFFRLGLLASSWLMFSAALIAITLLGIISCKRHISRSYQNNGLKIDSALFLYITAFAIFAMSILFILSLFVDK</sequence>
<evidence type="ECO:0000256" key="3">
    <source>
        <dbReference type="ARBA" id="ARBA00022989"/>
    </source>
</evidence>
<evidence type="ECO:0000256" key="5">
    <source>
        <dbReference type="SAM" id="Phobius"/>
    </source>
</evidence>
<evidence type="ECO:0000313" key="7">
    <source>
        <dbReference type="EMBL" id="EMP9434307.1"/>
    </source>
</evidence>
<keyword evidence="4 5" id="KW-0472">Membrane</keyword>
<evidence type="ECO:0000256" key="2">
    <source>
        <dbReference type="ARBA" id="ARBA00022692"/>
    </source>
</evidence>